<proteinExistence type="predicted"/>
<comment type="caution">
    <text evidence="1">The sequence shown here is derived from an EMBL/GenBank/DDBJ whole genome shotgun (WGS) entry which is preliminary data.</text>
</comment>
<evidence type="ECO:0000313" key="1">
    <source>
        <dbReference type="EMBL" id="KAJ2993782.1"/>
    </source>
</evidence>
<accession>A0ACC1PK81</accession>
<evidence type="ECO:0000313" key="2">
    <source>
        <dbReference type="Proteomes" id="UP001143856"/>
    </source>
</evidence>
<protein>
    <submittedName>
        <fullName evidence="1">Uncharacterized protein</fullName>
    </submittedName>
</protein>
<dbReference type="Proteomes" id="UP001143856">
    <property type="component" value="Unassembled WGS sequence"/>
</dbReference>
<reference evidence="1" key="1">
    <citation type="submission" date="2022-10" db="EMBL/GenBank/DDBJ databases">
        <title>Genome Sequence of Xylaria curta.</title>
        <authorList>
            <person name="Buettner E."/>
        </authorList>
    </citation>
    <scope>NUCLEOTIDE SEQUENCE</scope>
    <source>
        <strain evidence="1">Babe10</strain>
    </source>
</reference>
<dbReference type="EMBL" id="JAPDGR010000200">
    <property type="protein sequence ID" value="KAJ2993782.1"/>
    <property type="molecule type" value="Genomic_DNA"/>
</dbReference>
<gene>
    <name evidence="1" type="ORF">NUW58_g1738</name>
</gene>
<sequence length="1398" mass="156748">MRKFIRKLRKHTELKEEEPAVQVEEREITVPLSTNNGELIEAIRDEEPRTPSATGSRQGAVFTSKETRGLQVLKEPEEPDDIEVIFIHGLTGDSHRTWLHPSGVYWPTDLLPEDIVGARILSFGYDADVTKIGAVGQGSLRNHASTLVAEYAALQVGNSKRPKRLILIAHSLGGLVAKKALCVSAESAYHEHRALDQNTVGLLFIGTPHRGSDLASYAAAMARVLKLTGKRVNDVIVGVLRPDSEDVQESFGMWAIKNQSRCSLACFYEEHELSGVGMVVPKKSAILEGCIPLPIPSNHRDMARFPSRKATGYARILGQIKSILSTQDSLEEIERSQVSRTNEAFDTWRKWLKILAFPEMYSRENSIPTAAADTCSWVFKHTNFERWHTTTKPQVLWILGHPGTGKSTLMKYISQWPYESGKDGSRSQYIASFYFYNLGSKLQRTVNGLLRSILFQLLDEFPNCLDGFSKYEIQLEIDAKEEQLFDGMNLLELLENTLRSVLEVTPVWLFIDALDECRNDTGDPDDETEEVRGLIRNLKNLQLALGSLPHALRICCSCRHYPSIASKEDELKIFTEMENVMDIKKFIERELQEGIGAAEADVTVRLQNAIAKSALGSFQWTKLVTNKALSMHRAGKSTAQITRQIQTTPQQLSTLYETILKSIPREDRRRSLQLFQWACFSEEPLSLAQLRILMNVQLEPEAESYSSLEEHPDFIESEVQMERLVRSLSGGLAILQHSDIHPQSSSRSSFSSQTYSSAAGSAEQLQSSATPITASASNSPQQLYLIHQSVKDYLFDQGLAFLDDNKKPKESIASYAHFNMAFTYAMLHTMTDVTVGLRNIESSYGSDALLYVHKAAALDDEISDKCFHLVYDRAKPEYRLWLRGIDTHNVRAIAYRLAQVLIDSLFDRRICDGVAMWTEGDEAIRASSPLKSTSDWDIQVLSFHHMKEATSCQNADMQQELLRSLKPRLIATSSKLLSLQMATYAGQDNLPYICSGILELVDDKDGWYCRSALVDAAYFGSTETMEELLRRQVPGITENCCALKIAVDQSQPAAAELLLKAGFDPNRTGQTYGKKTQLTVLGIAASQGDKDMCSLLLRYGASVNLPDANGWTPLVHAMRKGNRSVCELLVSHSAHIGGRDIHGQLVLDHCGDPELRMWLVELAATHYSRNSSVNANHVLLEDMRAKYKELPRIIWATLKGKEKMKTTDIRPRMPPAPLPWLSRPVKEAHMRRAVKALLIRKGAVLEQNSAANLNTLSWAVGGGWQPDFETVKILLARSKRILGFPEEASDPTPLDWALDYYAYIKAELGPCHPAVQKDVIWLEPPYHPRYHMEPPLKLTPGKAAQAYEESRSIVRTLRGIGILCRECMMREASMVNEVFAAGYRRGLDVVERAPEEPE</sequence>
<organism evidence="1 2">
    <name type="scientific">Xylaria curta</name>
    <dbReference type="NCBI Taxonomy" id="42375"/>
    <lineage>
        <taxon>Eukaryota</taxon>
        <taxon>Fungi</taxon>
        <taxon>Dikarya</taxon>
        <taxon>Ascomycota</taxon>
        <taxon>Pezizomycotina</taxon>
        <taxon>Sordariomycetes</taxon>
        <taxon>Xylariomycetidae</taxon>
        <taxon>Xylariales</taxon>
        <taxon>Xylariaceae</taxon>
        <taxon>Xylaria</taxon>
    </lineage>
</organism>
<keyword evidence="2" id="KW-1185">Reference proteome</keyword>
<name>A0ACC1PK81_9PEZI</name>